<feature type="transmembrane region" description="Helical" evidence="7">
    <location>
        <begin position="260"/>
        <end position="284"/>
    </location>
</feature>
<feature type="domain" description="Mechanosensitive ion channel transmembrane helices 2/3" evidence="10">
    <location>
        <begin position="316"/>
        <end position="357"/>
    </location>
</feature>
<evidence type="ECO:0000313" key="12">
    <source>
        <dbReference type="Proteomes" id="UP000008206"/>
    </source>
</evidence>
<feature type="transmembrane region" description="Helical" evidence="7">
    <location>
        <begin position="219"/>
        <end position="240"/>
    </location>
</feature>
<evidence type="ECO:0000259" key="9">
    <source>
        <dbReference type="Pfam" id="PF21082"/>
    </source>
</evidence>
<name>E0UK14_GLOV7</name>
<evidence type="ECO:0000256" key="6">
    <source>
        <dbReference type="ARBA" id="ARBA00023136"/>
    </source>
</evidence>
<feature type="transmembrane region" description="Helical" evidence="7">
    <location>
        <begin position="317"/>
        <end position="335"/>
    </location>
</feature>
<keyword evidence="6 7" id="KW-0472">Membrane</keyword>
<dbReference type="InterPro" id="IPR006685">
    <property type="entry name" value="MscS_channel_2nd"/>
</dbReference>
<evidence type="ECO:0000259" key="8">
    <source>
        <dbReference type="Pfam" id="PF00924"/>
    </source>
</evidence>
<keyword evidence="12" id="KW-1185">Reference proteome</keyword>
<evidence type="ECO:0000256" key="5">
    <source>
        <dbReference type="ARBA" id="ARBA00022989"/>
    </source>
</evidence>
<evidence type="ECO:0000259" key="10">
    <source>
        <dbReference type="Pfam" id="PF21088"/>
    </source>
</evidence>
<dbReference type="Pfam" id="PF00924">
    <property type="entry name" value="MS_channel_2nd"/>
    <property type="match status" value="1"/>
</dbReference>
<comment type="subcellular location">
    <subcellularLocation>
        <location evidence="1">Cell membrane</location>
        <topology evidence="1">Multi-pass membrane protein</topology>
    </subcellularLocation>
</comment>
<sequence length="562" mass="63796">MRWQRKEMKKKLLIFITLVIFTLGLIVISPLAYSQTKGQSGDKIDGFPVVLNDSKLFIIQKGVGSFTAQERAETISKRLEKIAQDSSITIDKFTVEQQPDATNIVVNNKVLLTITQKDARAAREPELELAEHYLEILKNAVEQYRKERTPAYIILALVHSIIATLLIVVVFWAINLLSPRLQTLINSWREEHIPPLRFQNLELISAQKMTDIIISFIKFIRSLIFLSLIFIYIPFVFSFFPLTRPFGQRFISYFFRAIQLIVDSFIGYFPNVFIIAVVAITTFYTNRFLNFIFDEIERGNISFPGFYQDWARPTYNILRFLVIALAAVFVFPYLPGSNSPAFQGISVFLGILFSLGSTSAVANTVGGIILIYTRAFQIGDRVKIGEIIGDIEEKTLLVTRIRTPKNVLVTLPNSTLLSSNIINFSASARETKIPLVLNTTITLGYDAPWRKVHETLIQAAKATKHILENPAPFVLQTALNDFYVSYELNAYTHTTRGLDQIYSELHQNIQDKCNEADIEIMSPQYTALRDGNHTTIPANYLPQDYTAPGFHIESDNHSSKNS</sequence>
<dbReference type="GO" id="GO:0005886">
    <property type="term" value="C:plasma membrane"/>
    <property type="evidence" value="ECO:0007669"/>
    <property type="project" value="UniProtKB-SubCell"/>
</dbReference>
<dbReference type="SUPFAM" id="SSF50182">
    <property type="entry name" value="Sm-like ribonucleoproteins"/>
    <property type="match status" value="1"/>
</dbReference>
<dbReference type="STRING" id="497965.Cyan7822_2683"/>
<gene>
    <name evidence="11" type="ordered locus">Cyan7822_2683</name>
</gene>
<organism evidence="11 12">
    <name type="scientific">Gloeothece verrucosa (strain PCC 7822)</name>
    <name type="common">Cyanothece sp. (strain PCC 7822)</name>
    <dbReference type="NCBI Taxonomy" id="497965"/>
    <lineage>
        <taxon>Bacteria</taxon>
        <taxon>Bacillati</taxon>
        <taxon>Cyanobacteriota</taxon>
        <taxon>Cyanophyceae</taxon>
        <taxon>Oscillatoriophycideae</taxon>
        <taxon>Chroococcales</taxon>
        <taxon>Aphanothecaceae</taxon>
        <taxon>Gloeothece</taxon>
        <taxon>Gloeothece verrucosa</taxon>
    </lineage>
</organism>
<dbReference type="EMBL" id="CP002198">
    <property type="protein sequence ID" value="ADN14650.1"/>
    <property type="molecule type" value="Genomic_DNA"/>
</dbReference>
<dbReference type="InterPro" id="IPR045275">
    <property type="entry name" value="MscS_archaea/bacteria_type"/>
</dbReference>
<dbReference type="eggNOG" id="COG3264">
    <property type="taxonomic scope" value="Bacteria"/>
</dbReference>
<dbReference type="AlphaFoldDB" id="E0UK14"/>
<dbReference type="Gene3D" id="2.30.30.60">
    <property type="match status" value="1"/>
</dbReference>
<feature type="domain" description="Mechanosensitive ion channel MscS" evidence="8">
    <location>
        <begin position="361"/>
        <end position="425"/>
    </location>
</feature>
<evidence type="ECO:0000256" key="2">
    <source>
        <dbReference type="ARBA" id="ARBA00008017"/>
    </source>
</evidence>
<evidence type="ECO:0000256" key="4">
    <source>
        <dbReference type="ARBA" id="ARBA00022692"/>
    </source>
</evidence>
<protein>
    <submittedName>
        <fullName evidence="11">MscS Mechanosensitive ion channel</fullName>
    </submittedName>
</protein>
<dbReference type="Pfam" id="PF21088">
    <property type="entry name" value="MS_channel_1st"/>
    <property type="match status" value="1"/>
</dbReference>
<feature type="domain" description="Mechanosensitive ion channel MscS C-terminal" evidence="9">
    <location>
        <begin position="438"/>
        <end position="520"/>
    </location>
</feature>
<keyword evidence="4 7" id="KW-0812">Transmembrane</keyword>
<keyword evidence="3" id="KW-1003">Cell membrane</keyword>
<dbReference type="InterPro" id="IPR011066">
    <property type="entry name" value="MscS_channel_C_sf"/>
</dbReference>
<accession>E0UK14</accession>
<evidence type="ECO:0000313" key="11">
    <source>
        <dbReference type="EMBL" id="ADN14650.1"/>
    </source>
</evidence>
<feature type="transmembrane region" description="Helical" evidence="7">
    <location>
        <begin position="347"/>
        <end position="373"/>
    </location>
</feature>
<dbReference type="PANTHER" id="PTHR30221">
    <property type="entry name" value="SMALL-CONDUCTANCE MECHANOSENSITIVE CHANNEL"/>
    <property type="match status" value="1"/>
</dbReference>
<feature type="transmembrane region" description="Helical" evidence="7">
    <location>
        <begin position="151"/>
        <end position="174"/>
    </location>
</feature>
<evidence type="ECO:0000256" key="3">
    <source>
        <dbReference type="ARBA" id="ARBA00022475"/>
    </source>
</evidence>
<dbReference type="SUPFAM" id="SSF82689">
    <property type="entry name" value="Mechanosensitive channel protein MscS (YggB), C-terminal domain"/>
    <property type="match status" value="1"/>
</dbReference>
<dbReference type="InterPro" id="IPR010920">
    <property type="entry name" value="LSM_dom_sf"/>
</dbReference>
<keyword evidence="5 7" id="KW-1133">Transmembrane helix</keyword>
<dbReference type="Proteomes" id="UP000008206">
    <property type="component" value="Chromosome"/>
</dbReference>
<dbReference type="InterPro" id="IPR049278">
    <property type="entry name" value="MS_channel_C"/>
</dbReference>
<dbReference type="InterPro" id="IPR023408">
    <property type="entry name" value="MscS_beta-dom_sf"/>
</dbReference>
<evidence type="ECO:0000256" key="1">
    <source>
        <dbReference type="ARBA" id="ARBA00004651"/>
    </source>
</evidence>
<dbReference type="Gene3D" id="3.30.70.100">
    <property type="match status" value="1"/>
</dbReference>
<dbReference type="HOGENOM" id="CLU_032048_1_0_3"/>
<feature type="transmembrane region" description="Helical" evidence="7">
    <location>
        <begin position="12"/>
        <end position="33"/>
    </location>
</feature>
<reference evidence="12" key="1">
    <citation type="journal article" date="2011" name="MBio">
        <title>Novel metabolic attributes of the genus Cyanothece, comprising a group of unicellular nitrogen-fixing Cyanobacteria.</title>
        <authorList>
            <person name="Bandyopadhyay A."/>
            <person name="Elvitigala T."/>
            <person name="Welsh E."/>
            <person name="Stockel J."/>
            <person name="Liberton M."/>
            <person name="Min H."/>
            <person name="Sherman L.A."/>
            <person name="Pakrasi H.B."/>
        </authorList>
    </citation>
    <scope>NUCLEOTIDE SEQUENCE [LARGE SCALE GENOMIC DNA]</scope>
    <source>
        <strain evidence="12">PCC 7822</strain>
    </source>
</reference>
<dbReference type="Gene3D" id="1.10.287.1260">
    <property type="match status" value="1"/>
</dbReference>
<proteinExistence type="inferred from homology"/>
<dbReference type="InterPro" id="IPR049142">
    <property type="entry name" value="MS_channel_1st"/>
</dbReference>
<dbReference type="GO" id="GO:0008381">
    <property type="term" value="F:mechanosensitive monoatomic ion channel activity"/>
    <property type="evidence" value="ECO:0007669"/>
    <property type="project" value="InterPro"/>
</dbReference>
<dbReference type="KEGG" id="cyj:Cyan7822_2683"/>
<evidence type="ECO:0000256" key="7">
    <source>
        <dbReference type="SAM" id="Phobius"/>
    </source>
</evidence>
<comment type="similarity">
    <text evidence="2">Belongs to the MscS (TC 1.A.23) family.</text>
</comment>
<dbReference type="PANTHER" id="PTHR30221:SF18">
    <property type="entry name" value="SLL0590 PROTEIN"/>
    <property type="match status" value="1"/>
</dbReference>
<dbReference type="Pfam" id="PF21082">
    <property type="entry name" value="MS_channel_3rd"/>
    <property type="match status" value="1"/>
</dbReference>